<dbReference type="AlphaFoldDB" id="A0A6S7IKD0"/>
<feature type="non-terminal residue" evidence="1">
    <location>
        <position position="238"/>
    </location>
</feature>
<dbReference type="GO" id="GO:0017156">
    <property type="term" value="P:calcium-ion regulated exocytosis"/>
    <property type="evidence" value="ECO:0007669"/>
    <property type="project" value="TreeGrafter"/>
</dbReference>
<comment type="caution">
    <text evidence="1">The sequence shown here is derived from an EMBL/GenBank/DDBJ whole genome shotgun (WGS) entry which is preliminary data.</text>
</comment>
<dbReference type="SMART" id="SM00239">
    <property type="entry name" value="C2"/>
    <property type="match status" value="1"/>
</dbReference>
<dbReference type="PANTHER" id="PTHR10024:SF348">
    <property type="entry name" value="SYNAPTOTAGMIN-17"/>
    <property type="match status" value="1"/>
</dbReference>
<dbReference type="GO" id="GO:0001786">
    <property type="term" value="F:phosphatidylserine binding"/>
    <property type="evidence" value="ECO:0007669"/>
    <property type="project" value="TreeGrafter"/>
</dbReference>
<dbReference type="GO" id="GO:0000149">
    <property type="term" value="F:SNARE binding"/>
    <property type="evidence" value="ECO:0007669"/>
    <property type="project" value="TreeGrafter"/>
</dbReference>
<dbReference type="GO" id="GO:0005544">
    <property type="term" value="F:calcium-dependent phospholipid binding"/>
    <property type="evidence" value="ECO:0007669"/>
    <property type="project" value="TreeGrafter"/>
</dbReference>
<gene>
    <name evidence="1" type="ORF">PACLA_8A023244</name>
</gene>
<evidence type="ECO:0000313" key="2">
    <source>
        <dbReference type="Proteomes" id="UP001152795"/>
    </source>
</evidence>
<dbReference type="GO" id="GO:0030276">
    <property type="term" value="F:clathrin binding"/>
    <property type="evidence" value="ECO:0007669"/>
    <property type="project" value="TreeGrafter"/>
</dbReference>
<dbReference type="PROSITE" id="PS50004">
    <property type="entry name" value="C2"/>
    <property type="match status" value="1"/>
</dbReference>
<dbReference type="GO" id="GO:0070382">
    <property type="term" value="C:exocytic vesicle"/>
    <property type="evidence" value="ECO:0007669"/>
    <property type="project" value="TreeGrafter"/>
</dbReference>
<dbReference type="PANTHER" id="PTHR10024">
    <property type="entry name" value="SYNAPTOTAGMIN"/>
    <property type="match status" value="1"/>
</dbReference>
<organism evidence="1 2">
    <name type="scientific">Paramuricea clavata</name>
    <name type="common">Red gorgonian</name>
    <name type="synonym">Violescent sea-whip</name>
    <dbReference type="NCBI Taxonomy" id="317549"/>
    <lineage>
        <taxon>Eukaryota</taxon>
        <taxon>Metazoa</taxon>
        <taxon>Cnidaria</taxon>
        <taxon>Anthozoa</taxon>
        <taxon>Octocorallia</taxon>
        <taxon>Malacalcyonacea</taxon>
        <taxon>Plexauridae</taxon>
        <taxon>Paramuricea</taxon>
    </lineage>
</organism>
<dbReference type="InterPro" id="IPR035892">
    <property type="entry name" value="C2_domain_sf"/>
</dbReference>
<dbReference type="OrthoDB" id="10510718at2759"/>
<protein>
    <submittedName>
        <fullName evidence="1">Synaptotagmin-10-like isoform X2</fullName>
    </submittedName>
</protein>
<dbReference type="EMBL" id="CACRXK020004585">
    <property type="protein sequence ID" value="CAB4003278.1"/>
    <property type="molecule type" value="Genomic_DNA"/>
</dbReference>
<dbReference type="Gene3D" id="2.60.40.150">
    <property type="entry name" value="C2 domain"/>
    <property type="match status" value="1"/>
</dbReference>
<dbReference type="SUPFAM" id="SSF49562">
    <property type="entry name" value="C2 domain (Calcium/lipid-binding domain, CaLB)"/>
    <property type="match status" value="1"/>
</dbReference>
<evidence type="ECO:0000313" key="1">
    <source>
        <dbReference type="EMBL" id="CAB4003278.1"/>
    </source>
</evidence>
<keyword evidence="2" id="KW-1185">Reference proteome</keyword>
<reference evidence="1" key="1">
    <citation type="submission" date="2020-04" db="EMBL/GenBank/DDBJ databases">
        <authorList>
            <person name="Alioto T."/>
            <person name="Alioto T."/>
            <person name="Gomez Garrido J."/>
        </authorList>
    </citation>
    <scope>NUCLEOTIDE SEQUENCE</scope>
    <source>
        <strain evidence="1">A484AB</strain>
    </source>
</reference>
<dbReference type="GO" id="GO:0005886">
    <property type="term" value="C:plasma membrane"/>
    <property type="evidence" value="ECO:0007669"/>
    <property type="project" value="TreeGrafter"/>
</dbReference>
<dbReference type="Proteomes" id="UP001152795">
    <property type="component" value="Unassembled WGS sequence"/>
</dbReference>
<dbReference type="Pfam" id="PF00168">
    <property type="entry name" value="C2"/>
    <property type="match status" value="1"/>
</dbReference>
<dbReference type="InterPro" id="IPR000008">
    <property type="entry name" value="C2_dom"/>
</dbReference>
<dbReference type="GO" id="GO:0005509">
    <property type="term" value="F:calcium ion binding"/>
    <property type="evidence" value="ECO:0007669"/>
    <property type="project" value="TreeGrafter"/>
</dbReference>
<name>A0A6S7IKD0_PARCT</name>
<accession>A0A6S7IKD0</accession>
<sequence>MFQYASDSVHAQSVTWQLRESMGTKLNQTHEIAIALSIVVFALVLYMLVKIAGKRINVNGGRVYKNRRHATDKIWQKSAAKFHIVLLPEFPYGTLSESFIQPELFNQIPKVIEDDELPSDCSQNYAGTLYVNLRYDLTRSVLVVVLLKARDLPNNEANEINYYIIINLFPQKDRPCQSAVYKTSSPEFQEFFEFTIPLRYLLLQSLKFSLWSFDRFSHHEVIADTLVHLEELETYGLS</sequence>
<proteinExistence type="predicted"/>